<reference evidence="2" key="1">
    <citation type="submission" date="2023-06" db="EMBL/GenBank/DDBJ databases">
        <authorList>
            <consortium name="Lawrence Berkeley National Laboratory"/>
            <person name="Ahrendt S."/>
            <person name="Sahu N."/>
            <person name="Indic B."/>
            <person name="Wong-Bajracharya J."/>
            <person name="Merenyi Z."/>
            <person name="Ke H.-M."/>
            <person name="Monk M."/>
            <person name="Kocsube S."/>
            <person name="Drula E."/>
            <person name="Lipzen A."/>
            <person name="Balint B."/>
            <person name="Henrissat B."/>
            <person name="Andreopoulos B."/>
            <person name="Martin F.M."/>
            <person name="Harder C.B."/>
            <person name="Rigling D."/>
            <person name="Ford K.L."/>
            <person name="Foster G.D."/>
            <person name="Pangilinan J."/>
            <person name="Papanicolaou A."/>
            <person name="Barry K."/>
            <person name="LaButti K."/>
            <person name="Viragh M."/>
            <person name="Koriabine M."/>
            <person name="Yan M."/>
            <person name="Riley R."/>
            <person name="Champramary S."/>
            <person name="Plett K.L."/>
            <person name="Tsai I.J."/>
            <person name="Slot J."/>
            <person name="Sipos G."/>
            <person name="Plett J."/>
            <person name="Nagy L.G."/>
            <person name="Grigoriev I.V."/>
        </authorList>
    </citation>
    <scope>NUCLEOTIDE SEQUENCE</scope>
    <source>
        <strain evidence="2">HWK02</strain>
    </source>
</reference>
<feature type="transmembrane region" description="Helical" evidence="1">
    <location>
        <begin position="62"/>
        <end position="88"/>
    </location>
</feature>
<accession>A0AA39TKD5</accession>
<sequence>MLTAIPPDLTDDDKVYVFQYLDDILNSGILYALLYGLYTGILAVTLWNIFITNKYWQIRRALAVVIILIHVLTTINFAAKISYIHSAFFENGQNFWTIYLKLNGTGQAASWETGISAFLSTLLADLYMIRCCWMVWEQRWYIGLFPMLSLVSAIVTRIMQIYYVNVNAQARSVLFMTLYLSFNLATTLSCTLLIIYRITVVAGVRHGTGCRLKVYRRLIGVLVESSALYSITLIIDLALWIHQDSQLNYLDVIYTIAKGVAPALLVGRTAAGHTRPNDNSNQNTVSALHFQMASSEPVIPSLEEPAMQRTVLEMDIEAQPEQSDELVVVVERNATNLTRNN</sequence>
<gene>
    <name evidence="2" type="ORF">EDD18DRAFT_453376</name>
</gene>
<feature type="transmembrane region" description="Helical" evidence="1">
    <location>
        <begin position="175"/>
        <end position="198"/>
    </location>
</feature>
<protein>
    <submittedName>
        <fullName evidence="2">Uncharacterized protein</fullName>
    </submittedName>
</protein>
<comment type="caution">
    <text evidence="2">The sequence shown here is derived from an EMBL/GenBank/DDBJ whole genome shotgun (WGS) entry which is preliminary data.</text>
</comment>
<feature type="transmembrane region" description="Helical" evidence="1">
    <location>
        <begin position="218"/>
        <end position="241"/>
    </location>
</feature>
<feature type="transmembrane region" description="Helical" evidence="1">
    <location>
        <begin position="140"/>
        <end position="163"/>
    </location>
</feature>
<dbReference type="AlphaFoldDB" id="A0AA39TKD5"/>
<evidence type="ECO:0000313" key="3">
    <source>
        <dbReference type="Proteomes" id="UP001175228"/>
    </source>
</evidence>
<keyword evidence="1" id="KW-0812">Transmembrane</keyword>
<keyword evidence="1" id="KW-1133">Transmembrane helix</keyword>
<dbReference type="EMBL" id="JAUEPU010000028">
    <property type="protein sequence ID" value="KAK0492761.1"/>
    <property type="molecule type" value="Genomic_DNA"/>
</dbReference>
<keyword evidence="3" id="KW-1185">Reference proteome</keyword>
<name>A0AA39TKD5_9AGAR</name>
<evidence type="ECO:0000313" key="2">
    <source>
        <dbReference type="EMBL" id="KAK0492761.1"/>
    </source>
</evidence>
<feature type="transmembrane region" description="Helical" evidence="1">
    <location>
        <begin position="29"/>
        <end position="50"/>
    </location>
</feature>
<dbReference type="Proteomes" id="UP001175228">
    <property type="component" value="Unassembled WGS sequence"/>
</dbReference>
<keyword evidence="1" id="KW-0472">Membrane</keyword>
<feature type="transmembrane region" description="Helical" evidence="1">
    <location>
        <begin position="108"/>
        <end position="128"/>
    </location>
</feature>
<evidence type="ECO:0000256" key="1">
    <source>
        <dbReference type="SAM" id="Phobius"/>
    </source>
</evidence>
<proteinExistence type="predicted"/>
<organism evidence="2 3">
    <name type="scientific">Armillaria luteobubalina</name>
    <dbReference type="NCBI Taxonomy" id="153913"/>
    <lineage>
        <taxon>Eukaryota</taxon>
        <taxon>Fungi</taxon>
        <taxon>Dikarya</taxon>
        <taxon>Basidiomycota</taxon>
        <taxon>Agaricomycotina</taxon>
        <taxon>Agaricomycetes</taxon>
        <taxon>Agaricomycetidae</taxon>
        <taxon>Agaricales</taxon>
        <taxon>Marasmiineae</taxon>
        <taxon>Physalacriaceae</taxon>
        <taxon>Armillaria</taxon>
    </lineage>
</organism>